<dbReference type="AlphaFoldDB" id="A0A8J4UUT4"/>
<proteinExistence type="predicted"/>
<name>A0A8J4UUT4_9MYCE</name>
<gene>
    <name evidence="1" type="ORF">CYY_002822</name>
</gene>
<dbReference type="EMBL" id="AJWJ01000082">
    <property type="protein sequence ID" value="KAF2075886.1"/>
    <property type="molecule type" value="Genomic_DNA"/>
</dbReference>
<dbReference type="Proteomes" id="UP000695562">
    <property type="component" value="Unassembled WGS sequence"/>
</dbReference>
<evidence type="ECO:0000313" key="1">
    <source>
        <dbReference type="EMBL" id="KAF2075886.1"/>
    </source>
</evidence>
<accession>A0A8J4UUT4</accession>
<sequence>MIKDTINTWEKIQQVNILIKENQTLLKIHSKNIVALNRFKNQQAIRIKQHFKRVSDGLCDKSHASLDMAKLNSRTYLREIKSVLANFPKSESVSLENTISLLTEGIDNMIQIYDRVETYKEQMEFSKFIVEVGSNDKDPLSHISMKYRNNIQIARELTTRNCLIDQFNRAKIAFSQYSFPFSSYYLENSTFSDSFKAVSSSTVDANEFISQIRSSIDNLNEFIDMDLSTIRVSNTEPSPDQNLLNDQFDSSTHPFFTWDYNDYRIEINKLLSGKEVTLVSDIKQSYYDVVKFSQVYLSIKCNDDEQDIKLQSLLSNFNVVLTHSGKCWYKFNYKIYEMKSFTSSNGLQLIHRYGNLESTNQSYKKLASSKPILSPYSNWKIQLVPIAPHTNTLFNQFSKFSNLSISLYLNGKAIYFSEPIGNEAKRQKDKMSDIIHKEYSNIFIPL</sequence>
<reference evidence="1" key="1">
    <citation type="submission" date="2020-01" db="EMBL/GenBank/DDBJ databases">
        <title>Development of genomics and gene disruption for Polysphondylium violaceum indicates a role for the polyketide synthase stlB in stalk morphogenesis.</title>
        <authorList>
            <person name="Narita B."/>
            <person name="Kawabe Y."/>
            <person name="Kin K."/>
            <person name="Saito T."/>
            <person name="Gibbs R."/>
            <person name="Kuspa A."/>
            <person name="Muzny D."/>
            <person name="Queller D."/>
            <person name="Richards S."/>
            <person name="Strassman J."/>
            <person name="Sucgang R."/>
            <person name="Worley K."/>
            <person name="Schaap P."/>
        </authorList>
    </citation>
    <scope>NUCLEOTIDE SEQUENCE</scope>
    <source>
        <strain evidence="1">QSvi11</strain>
    </source>
</reference>
<keyword evidence="2" id="KW-1185">Reference proteome</keyword>
<protein>
    <submittedName>
        <fullName evidence="1">Uncharacterized protein</fullName>
    </submittedName>
</protein>
<dbReference type="OrthoDB" id="2421546at2759"/>
<comment type="caution">
    <text evidence="1">The sequence shown here is derived from an EMBL/GenBank/DDBJ whole genome shotgun (WGS) entry which is preliminary data.</text>
</comment>
<organism evidence="1 2">
    <name type="scientific">Polysphondylium violaceum</name>
    <dbReference type="NCBI Taxonomy" id="133409"/>
    <lineage>
        <taxon>Eukaryota</taxon>
        <taxon>Amoebozoa</taxon>
        <taxon>Evosea</taxon>
        <taxon>Eumycetozoa</taxon>
        <taxon>Dictyostelia</taxon>
        <taxon>Dictyosteliales</taxon>
        <taxon>Dictyosteliaceae</taxon>
        <taxon>Polysphondylium</taxon>
    </lineage>
</organism>
<evidence type="ECO:0000313" key="2">
    <source>
        <dbReference type="Proteomes" id="UP000695562"/>
    </source>
</evidence>